<gene>
    <name evidence="3" type="ORF">SELMODRAFT_81743</name>
    <name evidence="2" type="ORF">SELMODRAFT_88305</name>
</gene>
<dbReference type="KEGG" id="smo:SELMODRAFT_88305"/>
<dbReference type="KEGG" id="smo:SELMODRAFT_81743"/>
<dbReference type="eggNOG" id="ENOG502QUR7">
    <property type="taxonomic scope" value="Eukaryota"/>
</dbReference>
<reference evidence="3 4" key="1">
    <citation type="journal article" date="2011" name="Science">
        <title>The Selaginella genome identifies genetic changes associated with the evolution of vascular plants.</title>
        <authorList>
            <person name="Banks J.A."/>
            <person name="Nishiyama T."/>
            <person name="Hasebe M."/>
            <person name="Bowman J.L."/>
            <person name="Gribskov M."/>
            <person name="dePamphilis C."/>
            <person name="Albert V.A."/>
            <person name="Aono N."/>
            <person name="Aoyama T."/>
            <person name="Ambrose B.A."/>
            <person name="Ashton N.W."/>
            <person name="Axtell M.J."/>
            <person name="Barker E."/>
            <person name="Barker M.S."/>
            <person name="Bennetzen J.L."/>
            <person name="Bonawitz N.D."/>
            <person name="Chapple C."/>
            <person name="Cheng C."/>
            <person name="Correa L.G."/>
            <person name="Dacre M."/>
            <person name="DeBarry J."/>
            <person name="Dreyer I."/>
            <person name="Elias M."/>
            <person name="Engstrom E.M."/>
            <person name="Estelle M."/>
            <person name="Feng L."/>
            <person name="Finet C."/>
            <person name="Floyd S.K."/>
            <person name="Frommer W.B."/>
            <person name="Fujita T."/>
            <person name="Gramzow L."/>
            <person name="Gutensohn M."/>
            <person name="Harholt J."/>
            <person name="Hattori M."/>
            <person name="Heyl A."/>
            <person name="Hirai T."/>
            <person name="Hiwatashi Y."/>
            <person name="Ishikawa M."/>
            <person name="Iwata M."/>
            <person name="Karol K.G."/>
            <person name="Koehler B."/>
            <person name="Kolukisaoglu U."/>
            <person name="Kubo M."/>
            <person name="Kurata T."/>
            <person name="Lalonde S."/>
            <person name="Li K."/>
            <person name="Li Y."/>
            <person name="Litt A."/>
            <person name="Lyons E."/>
            <person name="Manning G."/>
            <person name="Maruyama T."/>
            <person name="Michael T.P."/>
            <person name="Mikami K."/>
            <person name="Miyazaki S."/>
            <person name="Morinaga S."/>
            <person name="Murata T."/>
            <person name="Mueller-Roeber B."/>
            <person name="Nelson D.R."/>
            <person name="Obara M."/>
            <person name="Oguri Y."/>
            <person name="Olmstead R.G."/>
            <person name="Onodera N."/>
            <person name="Petersen B.L."/>
            <person name="Pils B."/>
            <person name="Prigge M."/>
            <person name="Rensing S.A."/>
            <person name="Riano-Pachon D.M."/>
            <person name="Roberts A.W."/>
            <person name="Sato Y."/>
            <person name="Scheller H.V."/>
            <person name="Schulz B."/>
            <person name="Schulz C."/>
            <person name="Shakirov E.V."/>
            <person name="Shibagaki N."/>
            <person name="Shinohara N."/>
            <person name="Shippen D.E."/>
            <person name="Soerensen I."/>
            <person name="Sotooka R."/>
            <person name="Sugimoto N."/>
            <person name="Sugita M."/>
            <person name="Sumikawa N."/>
            <person name="Tanurdzic M."/>
            <person name="Theissen G."/>
            <person name="Ulvskov P."/>
            <person name="Wakazuki S."/>
            <person name="Weng J.K."/>
            <person name="Willats W.W."/>
            <person name="Wipf D."/>
            <person name="Wolf P.G."/>
            <person name="Yang L."/>
            <person name="Zimmer A.D."/>
            <person name="Zhu Q."/>
            <person name="Mitros T."/>
            <person name="Hellsten U."/>
            <person name="Loque D."/>
            <person name="Otillar R."/>
            <person name="Salamov A."/>
            <person name="Schmutz J."/>
            <person name="Shapiro H."/>
            <person name="Lindquist E."/>
            <person name="Lucas S."/>
            <person name="Rokhsar D."/>
            <person name="Grigoriev I.V."/>
        </authorList>
    </citation>
    <scope>NUCLEOTIDE SEQUENCE [LARGE SCALE GENOMIC DNA]</scope>
</reference>
<dbReference type="EMBL" id="GL377569">
    <property type="protein sequence ID" value="EFJ34266.1"/>
    <property type="molecule type" value="Genomic_DNA"/>
</dbReference>
<evidence type="ECO:0000313" key="3">
    <source>
        <dbReference type="EMBL" id="EFJ34266.1"/>
    </source>
</evidence>
<feature type="transmembrane region" description="Helical" evidence="1">
    <location>
        <begin position="75"/>
        <end position="92"/>
    </location>
</feature>
<proteinExistence type="predicted"/>
<dbReference type="EMBL" id="GL377574">
    <property type="protein sequence ID" value="EFJ31334.1"/>
    <property type="molecule type" value="Genomic_DNA"/>
</dbReference>
<keyword evidence="1" id="KW-0472">Membrane</keyword>
<keyword evidence="1" id="KW-0812">Transmembrane</keyword>
<protein>
    <submittedName>
        <fullName evidence="3">Uncharacterized protein</fullName>
    </submittedName>
</protein>
<feature type="transmembrane region" description="Helical" evidence="1">
    <location>
        <begin position="187"/>
        <end position="210"/>
    </location>
</feature>
<keyword evidence="4" id="KW-1185">Reference proteome</keyword>
<evidence type="ECO:0000313" key="4">
    <source>
        <dbReference type="Proteomes" id="UP000001514"/>
    </source>
</evidence>
<sequence length="211" mass="22081">LVSAWAGLIAGGLHTLTGPDHLAALAPLCIGRRSKLESAAVGAVWGCGHDAGQVLFGFFFLLLKDRLKIEVLRTWGARVVGLTLIAIGAVGIKEAQESPAVEEEAAVTKKKSLGFTFATGIVYGLQPDALLMILPALAMPSGLAGVSFLAMFLVGTVAAMSSYTVFLGSCSQALHEKIPWITRKLSWASSIVAIAFGFAVLAGEIFGLSFY</sequence>
<feature type="transmembrane region" description="Helical" evidence="1">
    <location>
        <begin position="113"/>
        <end position="137"/>
    </location>
</feature>
<feature type="non-terminal residue" evidence="3">
    <location>
        <position position="1"/>
    </location>
</feature>
<dbReference type="HOGENOM" id="CLU_053247_2_2_1"/>
<dbReference type="PANTHER" id="PTHR33876">
    <property type="entry name" value="UNNAMED PRODUCT"/>
    <property type="match status" value="1"/>
</dbReference>
<feature type="transmembrane region" description="Helical" evidence="1">
    <location>
        <begin position="143"/>
        <end position="166"/>
    </location>
</feature>
<dbReference type="InParanoid" id="D8QYM8"/>
<name>D8QYM8_SELML</name>
<dbReference type="PANTHER" id="PTHR33876:SF4">
    <property type="entry name" value="CHLOROPLAST PROTEIN FOR GROWTH AND FERTILITY 2"/>
    <property type="match status" value="1"/>
</dbReference>
<dbReference type="STRING" id="88036.D8QYM8"/>
<evidence type="ECO:0000256" key="1">
    <source>
        <dbReference type="SAM" id="Phobius"/>
    </source>
</evidence>
<dbReference type="AlphaFoldDB" id="D8QYM8"/>
<accession>D8QYM8</accession>
<evidence type="ECO:0000313" key="2">
    <source>
        <dbReference type="EMBL" id="EFJ31334.1"/>
    </source>
</evidence>
<dbReference type="InterPro" id="IPR052776">
    <property type="entry name" value="Chloro_ReproSupport/MetalTrans"/>
</dbReference>
<dbReference type="Proteomes" id="UP000001514">
    <property type="component" value="Unassembled WGS sequence"/>
</dbReference>
<organism evidence="4">
    <name type="scientific">Selaginella moellendorffii</name>
    <name type="common">Spikemoss</name>
    <dbReference type="NCBI Taxonomy" id="88036"/>
    <lineage>
        <taxon>Eukaryota</taxon>
        <taxon>Viridiplantae</taxon>
        <taxon>Streptophyta</taxon>
        <taxon>Embryophyta</taxon>
        <taxon>Tracheophyta</taxon>
        <taxon>Lycopodiopsida</taxon>
        <taxon>Selaginellales</taxon>
        <taxon>Selaginellaceae</taxon>
        <taxon>Selaginella</taxon>
    </lineage>
</organism>
<feature type="transmembrane region" description="Helical" evidence="1">
    <location>
        <begin position="40"/>
        <end position="63"/>
    </location>
</feature>
<keyword evidence="1" id="KW-1133">Transmembrane helix</keyword>
<dbReference type="OrthoDB" id="669460at2759"/>